<evidence type="ECO:0000256" key="1">
    <source>
        <dbReference type="SAM" id="Phobius"/>
    </source>
</evidence>
<feature type="transmembrane region" description="Helical" evidence="1">
    <location>
        <begin position="56"/>
        <end position="73"/>
    </location>
</feature>
<protein>
    <submittedName>
        <fullName evidence="2">Uncharacterized protein</fullName>
    </submittedName>
</protein>
<accession>A0A836CN91</accession>
<dbReference type="EMBL" id="JAFCMP010000019">
    <property type="protein sequence ID" value="KAG5191498.1"/>
    <property type="molecule type" value="Genomic_DNA"/>
</dbReference>
<gene>
    <name evidence="2" type="ORF">JKP88DRAFT_352317</name>
</gene>
<sequence>MASAYVLCMLTGLLYYYQWTPADLLVYSSLRVADMVFIHATTACDVYVALRLADRLNAVCFCSIVAVIVYIYYSGLSRCEVWHASTHILGNVAHVLMYSDLSGHASKAASVYRQFRGRAWRTERRLL</sequence>
<evidence type="ECO:0000313" key="2">
    <source>
        <dbReference type="EMBL" id="KAG5191498.1"/>
    </source>
</evidence>
<reference evidence="2" key="1">
    <citation type="submission" date="2021-02" db="EMBL/GenBank/DDBJ databases">
        <title>First Annotated Genome of the Yellow-green Alga Tribonema minus.</title>
        <authorList>
            <person name="Mahan K.M."/>
        </authorList>
    </citation>
    <scope>NUCLEOTIDE SEQUENCE</scope>
    <source>
        <strain evidence="2">UTEX B ZZ1240</strain>
    </source>
</reference>
<dbReference type="Proteomes" id="UP000664859">
    <property type="component" value="Unassembled WGS sequence"/>
</dbReference>
<keyword evidence="1" id="KW-1133">Transmembrane helix</keyword>
<organism evidence="2 3">
    <name type="scientific">Tribonema minus</name>
    <dbReference type="NCBI Taxonomy" id="303371"/>
    <lineage>
        <taxon>Eukaryota</taxon>
        <taxon>Sar</taxon>
        <taxon>Stramenopiles</taxon>
        <taxon>Ochrophyta</taxon>
        <taxon>PX clade</taxon>
        <taxon>Xanthophyceae</taxon>
        <taxon>Tribonematales</taxon>
        <taxon>Tribonemataceae</taxon>
        <taxon>Tribonema</taxon>
    </lineage>
</organism>
<evidence type="ECO:0000313" key="3">
    <source>
        <dbReference type="Proteomes" id="UP000664859"/>
    </source>
</evidence>
<name>A0A836CN91_9STRA</name>
<comment type="caution">
    <text evidence="2">The sequence shown here is derived from an EMBL/GenBank/DDBJ whole genome shotgun (WGS) entry which is preliminary data.</text>
</comment>
<keyword evidence="1" id="KW-0812">Transmembrane</keyword>
<keyword evidence="1" id="KW-0472">Membrane</keyword>
<keyword evidence="3" id="KW-1185">Reference proteome</keyword>
<proteinExistence type="predicted"/>
<dbReference type="AlphaFoldDB" id="A0A836CN91"/>